<evidence type="ECO:0000256" key="2">
    <source>
        <dbReference type="ARBA" id="ARBA00009466"/>
    </source>
</evidence>
<evidence type="ECO:0000256" key="8">
    <source>
        <dbReference type="ARBA" id="ARBA00023242"/>
    </source>
</evidence>
<dbReference type="InterPro" id="IPR011989">
    <property type="entry name" value="ARM-like"/>
</dbReference>
<dbReference type="GO" id="GO:0031267">
    <property type="term" value="F:small GTPase binding"/>
    <property type="evidence" value="ECO:0007669"/>
    <property type="project" value="InterPro"/>
</dbReference>
<name>A0A4V4HHM2_DENBC</name>
<dbReference type="Pfam" id="PF19282">
    <property type="entry name" value="Exportin-T"/>
    <property type="match status" value="1"/>
</dbReference>
<evidence type="ECO:0000313" key="12">
    <source>
        <dbReference type="EMBL" id="THV03246.1"/>
    </source>
</evidence>
<dbReference type="InterPro" id="IPR045546">
    <property type="entry name" value="Exportin-T_C"/>
</dbReference>
<evidence type="ECO:0000259" key="10">
    <source>
        <dbReference type="Pfam" id="PF08389"/>
    </source>
</evidence>
<evidence type="ECO:0000256" key="4">
    <source>
        <dbReference type="ARBA" id="ARBA00022448"/>
    </source>
</evidence>
<dbReference type="GO" id="GO:0016363">
    <property type="term" value="C:nuclear matrix"/>
    <property type="evidence" value="ECO:0007669"/>
    <property type="project" value="TreeGrafter"/>
</dbReference>
<feature type="domain" description="Exportin-T C-terminal" evidence="11">
    <location>
        <begin position="378"/>
        <end position="1077"/>
    </location>
</feature>
<dbReference type="AlphaFoldDB" id="A0A4V4HHM2"/>
<comment type="similarity">
    <text evidence="2 9">Belongs to the exportin family.</text>
</comment>
<evidence type="ECO:0000256" key="9">
    <source>
        <dbReference type="RuleBase" id="RU366037"/>
    </source>
</evidence>
<dbReference type="InterPro" id="IPR013598">
    <property type="entry name" value="Exportin-1/Importin-b-like"/>
</dbReference>
<dbReference type="OrthoDB" id="26399at2759"/>
<evidence type="ECO:0000256" key="7">
    <source>
        <dbReference type="ARBA" id="ARBA00022884"/>
    </source>
</evidence>
<keyword evidence="8 9" id="KW-0539">Nucleus</keyword>
<accession>A0A4V4HHM2</accession>
<dbReference type="InterPro" id="IPR040017">
    <property type="entry name" value="XPOT"/>
</dbReference>
<keyword evidence="13" id="KW-1185">Reference proteome</keyword>
<dbReference type="InterPro" id="IPR016024">
    <property type="entry name" value="ARM-type_fold"/>
</dbReference>
<sequence>MDQEVDKILQAISIASDPRQNALHQEAIAYLNTIQQNATETWRLALQLFMDVTSEGTRKYPAQARFYALRVLDEFLDNRFEPFEQEIFQTLQQTLVSYIQSEYVYGSAEANAPYLRNKFSHTLTLFFLCTYVDQWPSFFADLFILIRPSEDPSKPFNRHVTLLFFHLILEISGEVADQMLKAARQFSNARHARDGRVRDAVRERDAVRINDAVLTIVSEATEKMTLFRKDQDNMGSKRELDDAEEVVDWGIRTFASYVGWIDINLTVTPTTVPLLFALLADQSLPIRLATSAALLRIVSKGLKKPEDKLQLIKVLSLGQVIDALESKTRSQQIERGLDTDEGEESYREALGKLLNVLGLELIKLKEPNNDDELPSEAEVRAEAAVLLNQILPVLVRFMSDEYDDTCSTVFPLLQMILSMYKRARKSSSGPIEAEKRNFLTSLLQVMLGKMKWDEEANPDDVDDDDNAEFEKLRKDLRTFMDSVLVIDQELVTNAVRSLALTTIEAYKSNVGTKWNDAELGIYMVYIFGEINKSGGKGRAAFCLAPASQDKDSRKAVDYSEYPLTTHGELLFVLVQSGMSSYPHPAVALQFFETVSRYTDFFKVRKECIAPTLEAMIDSRGIHNQSSSFRSRLYYLFYKFIKDSRNDIPPEIAPNISQSIRDLLAIEVHLPDPEEVEIDVLTDAVKHSAFDFQLYLFETVGILCSLLFKNHEQQKTVLLSFVKPLMDDLSAALQAFQKGDQDVVPVIKLHHIIMALGNTAKGFPDYPSPLPDGYILPPLDVFAEVAQAILVCLENTNSFKVVRDATRFAFARILATAGPTVTHFIPSLMSNLLVHFEPSELIDFMNFIALLIHKLSDDMFDVLDELVGPLTAHILSALSQPISGSDDERAHTDTKKAYLALLNSIMVAKLQGVFISPRNNGSFDALIEGMRVLAEDVSDPGNQKAAFTFLTRCVIAWAQLAPPPVPATNGSNHNPLNDMGLPGFEQYIYERLVPTAFRVPSTPDLNLKDGQVTVVLHEIANFLQGVCAARGPEAINYFVNVFLPSQNWPQDTSMDFTTKLRDLEPKAFRRYFTDFVRSSRAA</sequence>
<evidence type="ECO:0000256" key="5">
    <source>
        <dbReference type="ARBA" id="ARBA00022490"/>
    </source>
</evidence>
<protein>
    <recommendedName>
        <fullName evidence="3 9">Exportin-T</fullName>
    </recommendedName>
    <alternativeName>
        <fullName evidence="9">Exportin(tRNA)</fullName>
    </alternativeName>
    <alternativeName>
        <fullName evidence="9">tRNA exportin</fullName>
    </alternativeName>
</protein>
<keyword evidence="5 9" id="KW-0963">Cytoplasm</keyword>
<keyword evidence="7 9" id="KW-0694">RNA-binding</keyword>
<dbReference type="GO" id="GO:0005643">
    <property type="term" value="C:nuclear pore"/>
    <property type="evidence" value="ECO:0007669"/>
    <property type="project" value="TreeGrafter"/>
</dbReference>
<keyword evidence="6 9" id="KW-0820">tRNA-binding</keyword>
<organism evidence="12 13">
    <name type="scientific">Dendrothele bispora (strain CBS 962.96)</name>
    <dbReference type="NCBI Taxonomy" id="1314807"/>
    <lineage>
        <taxon>Eukaryota</taxon>
        <taxon>Fungi</taxon>
        <taxon>Dikarya</taxon>
        <taxon>Basidiomycota</taxon>
        <taxon>Agaricomycotina</taxon>
        <taxon>Agaricomycetes</taxon>
        <taxon>Agaricomycetidae</taxon>
        <taxon>Agaricales</taxon>
        <taxon>Agaricales incertae sedis</taxon>
        <taxon>Dendrothele</taxon>
    </lineage>
</organism>
<comment type="subcellular location">
    <subcellularLocation>
        <location evidence="1 9">Cytoplasm</location>
    </subcellularLocation>
    <subcellularLocation>
        <location evidence="9">Nucleus</location>
    </subcellularLocation>
    <text evidence="9">Shuttles between the nucleus and the cytoplasm.</text>
</comment>
<dbReference type="SUPFAM" id="SSF48371">
    <property type="entry name" value="ARM repeat"/>
    <property type="match status" value="1"/>
</dbReference>
<dbReference type="GO" id="GO:0005737">
    <property type="term" value="C:cytoplasm"/>
    <property type="evidence" value="ECO:0007669"/>
    <property type="project" value="UniProtKB-SubCell"/>
</dbReference>
<dbReference type="PANTHER" id="PTHR15952:SF11">
    <property type="entry name" value="EXPORTIN-T"/>
    <property type="match status" value="1"/>
</dbReference>
<dbReference type="PANTHER" id="PTHR15952">
    <property type="entry name" value="EXPORTIN-T/LOS1"/>
    <property type="match status" value="1"/>
</dbReference>
<evidence type="ECO:0000313" key="13">
    <source>
        <dbReference type="Proteomes" id="UP000297245"/>
    </source>
</evidence>
<dbReference type="Pfam" id="PF08389">
    <property type="entry name" value="Xpo1"/>
    <property type="match status" value="1"/>
</dbReference>
<gene>
    <name evidence="12" type="ORF">K435DRAFT_962617</name>
</gene>
<dbReference type="GO" id="GO:0071528">
    <property type="term" value="P:tRNA re-export from nucleus"/>
    <property type="evidence" value="ECO:0007669"/>
    <property type="project" value="UniProtKB-UniRule"/>
</dbReference>
<dbReference type="GO" id="GO:0000049">
    <property type="term" value="F:tRNA binding"/>
    <property type="evidence" value="ECO:0007669"/>
    <property type="project" value="UniProtKB-UniRule"/>
</dbReference>
<comment type="function">
    <text evidence="9">tRNA nucleus export receptor which facilitates tRNA translocation across the nuclear pore complex.</text>
</comment>
<dbReference type="Proteomes" id="UP000297245">
    <property type="component" value="Unassembled WGS sequence"/>
</dbReference>
<keyword evidence="4 9" id="KW-0813">Transport</keyword>
<dbReference type="Gene3D" id="1.25.10.10">
    <property type="entry name" value="Leucine-rich Repeat Variant"/>
    <property type="match status" value="1"/>
</dbReference>
<evidence type="ECO:0000256" key="3">
    <source>
        <dbReference type="ARBA" id="ARBA00018928"/>
    </source>
</evidence>
<evidence type="ECO:0000256" key="1">
    <source>
        <dbReference type="ARBA" id="ARBA00004496"/>
    </source>
</evidence>
<dbReference type="EMBL" id="ML179069">
    <property type="protein sequence ID" value="THV03246.1"/>
    <property type="molecule type" value="Genomic_DNA"/>
</dbReference>
<proteinExistence type="inferred from homology"/>
<reference evidence="12 13" key="1">
    <citation type="journal article" date="2019" name="Nat. Ecol. Evol.">
        <title>Megaphylogeny resolves global patterns of mushroom evolution.</title>
        <authorList>
            <person name="Varga T."/>
            <person name="Krizsan K."/>
            <person name="Foldi C."/>
            <person name="Dima B."/>
            <person name="Sanchez-Garcia M."/>
            <person name="Sanchez-Ramirez S."/>
            <person name="Szollosi G.J."/>
            <person name="Szarkandi J.G."/>
            <person name="Papp V."/>
            <person name="Albert L."/>
            <person name="Andreopoulos W."/>
            <person name="Angelini C."/>
            <person name="Antonin V."/>
            <person name="Barry K.W."/>
            <person name="Bougher N.L."/>
            <person name="Buchanan P."/>
            <person name="Buyck B."/>
            <person name="Bense V."/>
            <person name="Catcheside P."/>
            <person name="Chovatia M."/>
            <person name="Cooper J."/>
            <person name="Damon W."/>
            <person name="Desjardin D."/>
            <person name="Finy P."/>
            <person name="Geml J."/>
            <person name="Haridas S."/>
            <person name="Hughes K."/>
            <person name="Justo A."/>
            <person name="Karasinski D."/>
            <person name="Kautmanova I."/>
            <person name="Kiss B."/>
            <person name="Kocsube S."/>
            <person name="Kotiranta H."/>
            <person name="LaButti K.M."/>
            <person name="Lechner B.E."/>
            <person name="Liimatainen K."/>
            <person name="Lipzen A."/>
            <person name="Lukacs Z."/>
            <person name="Mihaltcheva S."/>
            <person name="Morgado L.N."/>
            <person name="Niskanen T."/>
            <person name="Noordeloos M.E."/>
            <person name="Ohm R.A."/>
            <person name="Ortiz-Santana B."/>
            <person name="Ovrebo C."/>
            <person name="Racz N."/>
            <person name="Riley R."/>
            <person name="Savchenko A."/>
            <person name="Shiryaev A."/>
            <person name="Soop K."/>
            <person name="Spirin V."/>
            <person name="Szebenyi C."/>
            <person name="Tomsovsky M."/>
            <person name="Tulloss R.E."/>
            <person name="Uehling J."/>
            <person name="Grigoriev I.V."/>
            <person name="Vagvolgyi C."/>
            <person name="Papp T."/>
            <person name="Martin F.M."/>
            <person name="Miettinen O."/>
            <person name="Hibbett D.S."/>
            <person name="Nagy L.G."/>
        </authorList>
    </citation>
    <scope>NUCLEOTIDE SEQUENCE [LARGE SCALE GENOMIC DNA]</scope>
    <source>
        <strain evidence="12 13">CBS 962.96</strain>
    </source>
</reference>
<evidence type="ECO:0000256" key="6">
    <source>
        <dbReference type="ARBA" id="ARBA00022555"/>
    </source>
</evidence>
<feature type="domain" description="Exportin-1/Importin-beta-like" evidence="10">
    <location>
        <begin position="113"/>
        <end position="284"/>
    </location>
</feature>
<evidence type="ECO:0000259" key="11">
    <source>
        <dbReference type="Pfam" id="PF19282"/>
    </source>
</evidence>